<dbReference type="CDD" id="cd02440">
    <property type="entry name" value="AdoMet_MTases"/>
    <property type="match status" value="1"/>
</dbReference>
<evidence type="ECO:0000313" key="2">
    <source>
        <dbReference type="WBParaSite" id="ACRNAN_Path_1030.g3949.t1"/>
    </source>
</evidence>
<dbReference type="Proteomes" id="UP000887540">
    <property type="component" value="Unplaced"/>
</dbReference>
<proteinExistence type="predicted"/>
<protein>
    <submittedName>
        <fullName evidence="2">Methyltransferase domain-containing protein</fullName>
    </submittedName>
</protein>
<name>A0A914BUL6_9BILA</name>
<dbReference type="WBParaSite" id="ACRNAN_Path_1030.g3949.t1">
    <property type="protein sequence ID" value="ACRNAN_Path_1030.g3949.t1"/>
    <property type="gene ID" value="ACRNAN_Path_1030.g3949"/>
</dbReference>
<organism evidence="1 2">
    <name type="scientific">Acrobeloides nanus</name>
    <dbReference type="NCBI Taxonomy" id="290746"/>
    <lineage>
        <taxon>Eukaryota</taxon>
        <taxon>Metazoa</taxon>
        <taxon>Ecdysozoa</taxon>
        <taxon>Nematoda</taxon>
        <taxon>Chromadorea</taxon>
        <taxon>Rhabditida</taxon>
        <taxon>Tylenchina</taxon>
        <taxon>Cephalobomorpha</taxon>
        <taxon>Cephaloboidea</taxon>
        <taxon>Cephalobidae</taxon>
        <taxon>Acrobeloides</taxon>
    </lineage>
</organism>
<reference evidence="2" key="1">
    <citation type="submission" date="2022-11" db="UniProtKB">
        <authorList>
            <consortium name="WormBaseParasite"/>
        </authorList>
    </citation>
    <scope>IDENTIFICATION</scope>
</reference>
<dbReference type="Gene3D" id="3.40.50.150">
    <property type="entry name" value="Vaccinia Virus protein VP39"/>
    <property type="match status" value="1"/>
</dbReference>
<dbReference type="Pfam" id="PF01564">
    <property type="entry name" value="Spermine_synth"/>
    <property type="match status" value="1"/>
</dbReference>
<keyword evidence="1" id="KW-1185">Reference proteome</keyword>
<accession>A0A914BUL6</accession>
<dbReference type="AlphaFoldDB" id="A0A914BUL6"/>
<evidence type="ECO:0000313" key="1">
    <source>
        <dbReference type="Proteomes" id="UP000887540"/>
    </source>
</evidence>
<sequence>MSDLILNSFKSPWTDFQLGVNKEKWQKSVQDVMSSEIFTNMCYLVVDYQEGDAYKRGIILNTLKNVPMSVADLVKLDDQKFDLENSATWAINPYKLYKPYLKNMVIAPFLTGTIKKALKNPRILVIGVAGGVLNNWYQTLPNEPIITGIEIDPKMIEIAKKWFGLRESKTHKILVEDGVKFIQNQAQSGNKFDVFFIDASHTEPGDDLNAPTYGFRSDDIISDMRTLVINVASETYVLSAYEKLINSYKKQFGTCFFLSARKDNSMNRVLVATNNPEASDREEFIGRVKENLPTIAFEHNNFYVEFV</sequence>
<dbReference type="SUPFAM" id="SSF53335">
    <property type="entry name" value="S-adenosyl-L-methionine-dependent methyltransferases"/>
    <property type="match status" value="1"/>
</dbReference>
<dbReference type="InterPro" id="IPR029063">
    <property type="entry name" value="SAM-dependent_MTases_sf"/>
</dbReference>